<keyword evidence="1" id="KW-0677">Repeat</keyword>
<proteinExistence type="predicted"/>
<evidence type="ECO:0000256" key="1">
    <source>
        <dbReference type="ARBA" id="ARBA00022737"/>
    </source>
</evidence>
<comment type="caution">
    <text evidence="3">The sequence shown here is derived from an EMBL/GenBank/DDBJ whole genome shotgun (WGS) entry which is preliminary data.</text>
</comment>
<dbReference type="PANTHER" id="PTHR10039">
    <property type="entry name" value="AMELOGENIN"/>
    <property type="match status" value="1"/>
</dbReference>
<dbReference type="EMBL" id="JAACJO010000013">
    <property type="protein sequence ID" value="KAF5351183.1"/>
    <property type="molecule type" value="Genomic_DNA"/>
</dbReference>
<name>A0A8H5D0X6_9AGAR</name>
<evidence type="ECO:0000313" key="3">
    <source>
        <dbReference type="EMBL" id="KAF5351183.1"/>
    </source>
</evidence>
<reference evidence="3 4" key="1">
    <citation type="journal article" date="2020" name="ISME J.">
        <title>Uncovering the hidden diversity of litter-decomposition mechanisms in mushroom-forming fungi.</title>
        <authorList>
            <person name="Floudas D."/>
            <person name="Bentzer J."/>
            <person name="Ahren D."/>
            <person name="Johansson T."/>
            <person name="Persson P."/>
            <person name="Tunlid A."/>
        </authorList>
    </citation>
    <scope>NUCLEOTIDE SEQUENCE [LARGE SCALE GENOMIC DNA]</scope>
    <source>
        <strain evidence="3 4">CBS 146.42</strain>
    </source>
</reference>
<dbReference type="InterPro" id="IPR056884">
    <property type="entry name" value="NPHP3-like_N"/>
</dbReference>
<sequence>MLRTGPTWSTFFFSRPNGRDKPETVVPSLVYQLCINCEPYKSIIASVLANDPHLLQKAISVQFRRLIIEPLSKLQADGHQSVRQPFVIVLDGLDECAGAQSQCQFIKLISETVRLKRDFPVLWLLCSRPEPHLKHAFSRIPECGREELSLDRESREDVTRFLRDKFTEIREENPYTTTPDWPPEAKFHVILRISSGHFQVATVVVNYVNDPIAQDPVKQLNTLVAFLEGAEKIGIDNPLAALDLIYTRILLSVGARLGSAQTLCNFLRLEQSMFYSALSRLHSVLRVPIPEDAYTNQLSFYHASFEDYLRDPIRSGKFVLEEDWAFEVAAKTYLEWYQVIIVSSKTATSEIAGERRLNKPTFLPGLTWSPAHLTESISSNLIEHVHTKVMSTFKWGLKYKSDKLLAQLRNVDFRPIPEPYRIVYPVRWILKHYPSEDIVRLEPSNDIDFQLLEYLKLLTNHASDVENANSLFRYLSQEEKPTWLETQIFKEFFFVGCNQRAALVLMTICGPTEECRFDILNAGNPPSDEQICEYQEWLDKYWKVS</sequence>
<evidence type="ECO:0000313" key="4">
    <source>
        <dbReference type="Proteomes" id="UP000559027"/>
    </source>
</evidence>
<protein>
    <recommendedName>
        <fullName evidence="2">Nephrocystin 3-like N-terminal domain-containing protein</fullName>
    </recommendedName>
</protein>
<evidence type="ECO:0000259" key="2">
    <source>
        <dbReference type="Pfam" id="PF24883"/>
    </source>
</evidence>
<organism evidence="3 4">
    <name type="scientific">Leucocoprinus leucothites</name>
    <dbReference type="NCBI Taxonomy" id="201217"/>
    <lineage>
        <taxon>Eukaryota</taxon>
        <taxon>Fungi</taxon>
        <taxon>Dikarya</taxon>
        <taxon>Basidiomycota</taxon>
        <taxon>Agaricomycotina</taxon>
        <taxon>Agaricomycetes</taxon>
        <taxon>Agaricomycetidae</taxon>
        <taxon>Agaricales</taxon>
        <taxon>Agaricineae</taxon>
        <taxon>Agaricaceae</taxon>
        <taxon>Leucocoprinus</taxon>
    </lineage>
</organism>
<feature type="domain" description="Nephrocystin 3-like N-terminal" evidence="2">
    <location>
        <begin position="10"/>
        <end position="128"/>
    </location>
</feature>
<dbReference type="Pfam" id="PF24883">
    <property type="entry name" value="NPHP3_N"/>
    <property type="match status" value="1"/>
</dbReference>
<dbReference type="OrthoDB" id="3027122at2759"/>
<accession>A0A8H5D0X6</accession>
<keyword evidence="4" id="KW-1185">Reference proteome</keyword>
<dbReference type="Proteomes" id="UP000559027">
    <property type="component" value="Unassembled WGS sequence"/>
</dbReference>
<gene>
    <name evidence="3" type="ORF">D9756_008263</name>
</gene>
<dbReference type="AlphaFoldDB" id="A0A8H5D0X6"/>